<name>A0A382V4V0_9ZZZZ</name>
<gene>
    <name evidence="1" type="ORF">METZ01_LOCUS393785</name>
</gene>
<dbReference type="AlphaFoldDB" id="A0A382V4V0"/>
<feature type="non-terminal residue" evidence="1">
    <location>
        <position position="31"/>
    </location>
</feature>
<proteinExistence type="predicted"/>
<accession>A0A382V4V0</accession>
<feature type="non-terminal residue" evidence="1">
    <location>
        <position position="1"/>
    </location>
</feature>
<evidence type="ECO:0000313" key="1">
    <source>
        <dbReference type="EMBL" id="SVD40931.1"/>
    </source>
</evidence>
<reference evidence="1" key="1">
    <citation type="submission" date="2018-05" db="EMBL/GenBank/DDBJ databases">
        <authorList>
            <person name="Lanie J.A."/>
            <person name="Ng W.-L."/>
            <person name="Kazmierczak K.M."/>
            <person name="Andrzejewski T.M."/>
            <person name="Davidsen T.M."/>
            <person name="Wayne K.J."/>
            <person name="Tettelin H."/>
            <person name="Glass J.I."/>
            <person name="Rusch D."/>
            <person name="Podicherti R."/>
            <person name="Tsui H.-C.T."/>
            <person name="Winkler M.E."/>
        </authorList>
    </citation>
    <scope>NUCLEOTIDE SEQUENCE</scope>
</reference>
<dbReference type="EMBL" id="UINC01148820">
    <property type="protein sequence ID" value="SVD40931.1"/>
    <property type="molecule type" value="Genomic_DNA"/>
</dbReference>
<protein>
    <submittedName>
        <fullName evidence="1">Uncharacterized protein</fullName>
    </submittedName>
</protein>
<organism evidence="1">
    <name type="scientific">marine metagenome</name>
    <dbReference type="NCBI Taxonomy" id="408172"/>
    <lineage>
        <taxon>unclassified sequences</taxon>
        <taxon>metagenomes</taxon>
        <taxon>ecological metagenomes</taxon>
    </lineage>
</organism>
<sequence length="31" mass="3473">LIKSIKFNVNLDTISRLNIIINSTGNQQSDL</sequence>